<sequence>MELRIEYVRDINDSKYLWKIVVRCKDLWSVISASNKEHLEMVLIDAKCAMIQVIVPPHLILKHKSALAFGNTYIMLNFKVSNDDFSFKSTSHSFKLVFYDILGGVTKINQTQMNAENSKSKFVFTITDMSHKDVDSVVVILHNARIKGAQGGFPLNVSNTWNDTRLTINGVSIFEIKQLEER</sequence>
<accession>A0AAV1B3E0</accession>
<evidence type="ECO:0000259" key="1">
    <source>
        <dbReference type="Pfam" id="PF02721"/>
    </source>
</evidence>
<dbReference type="Gene3D" id="2.40.50.140">
    <property type="entry name" value="Nucleic acid-binding proteins"/>
    <property type="match status" value="1"/>
</dbReference>
<evidence type="ECO:0000313" key="2">
    <source>
        <dbReference type="EMBL" id="CAI8615167.1"/>
    </source>
</evidence>
<keyword evidence="3" id="KW-1185">Reference proteome</keyword>
<proteinExistence type="predicted"/>
<reference evidence="2 3" key="1">
    <citation type="submission" date="2023-01" db="EMBL/GenBank/DDBJ databases">
        <authorList>
            <person name="Kreplak J."/>
        </authorList>
    </citation>
    <scope>NUCLEOTIDE SEQUENCE [LARGE SCALE GENOMIC DNA]</scope>
</reference>
<dbReference type="EMBL" id="OX451740">
    <property type="protein sequence ID" value="CAI8615167.1"/>
    <property type="molecule type" value="Genomic_DNA"/>
</dbReference>
<feature type="domain" description="Replication protein A 70 kDa DNA-binding subunit B/D first OB fold" evidence="1">
    <location>
        <begin position="6"/>
        <end position="100"/>
    </location>
</feature>
<gene>
    <name evidence="2" type="ORF">VFH_V165480</name>
</gene>
<protein>
    <recommendedName>
        <fullName evidence="1">Replication protein A 70 kDa DNA-binding subunit B/D first OB fold domain-containing protein</fullName>
    </recommendedName>
</protein>
<dbReference type="CDD" id="cd04480">
    <property type="entry name" value="RPA1_DBD_A_like"/>
    <property type="match status" value="1"/>
</dbReference>
<dbReference type="AlphaFoldDB" id="A0AAV1B3E0"/>
<dbReference type="InterPro" id="IPR003871">
    <property type="entry name" value="RFA1B/D_OB_1st"/>
</dbReference>
<dbReference type="SUPFAM" id="SSF50249">
    <property type="entry name" value="Nucleic acid-binding proteins"/>
    <property type="match status" value="1"/>
</dbReference>
<organism evidence="2 3">
    <name type="scientific">Vicia faba</name>
    <name type="common">Broad bean</name>
    <name type="synonym">Faba vulgaris</name>
    <dbReference type="NCBI Taxonomy" id="3906"/>
    <lineage>
        <taxon>Eukaryota</taxon>
        <taxon>Viridiplantae</taxon>
        <taxon>Streptophyta</taxon>
        <taxon>Embryophyta</taxon>
        <taxon>Tracheophyta</taxon>
        <taxon>Spermatophyta</taxon>
        <taxon>Magnoliopsida</taxon>
        <taxon>eudicotyledons</taxon>
        <taxon>Gunneridae</taxon>
        <taxon>Pentapetalae</taxon>
        <taxon>rosids</taxon>
        <taxon>fabids</taxon>
        <taxon>Fabales</taxon>
        <taxon>Fabaceae</taxon>
        <taxon>Papilionoideae</taxon>
        <taxon>50 kb inversion clade</taxon>
        <taxon>NPAAA clade</taxon>
        <taxon>Hologalegina</taxon>
        <taxon>IRL clade</taxon>
        <taxon>Fabeae</taxon>
        <taxon>Vicia</taxon>
    </lineage>
</organism>
<evidence type="ECO:0000313" key="3">
    <source>
        <dbReference type="Proteomes" id="UP001157006"/>
    </source>
</evidence>
<name>A0AAV1B3E0_VICFA</name>
<dbReference type="InterPro" id="IPR012340">
    <property type="entry name" value="NA-bd_OB-fold"/>
</dbReference>
<dbReference type="Pfam" id="PF02721">
    <property type="entry name" value="DUF223"/>
    <property type="match status" value="1"/>
</dbReference>
<dbReference type="Proteomes" id="UP001157006">
    <property type="component" value="Chromosome 5"/>
</dbReference>